<protein>
    <submittedName>
        <fullName evidence="3">Nucleoside recognition domain protein</fullName>
    </submittedName>
</protein>
<feature type="transmembrane region" description="Helical" evidence="1">
    <location>
        <begin position="133"/>
        <end position="153"/>
    </location>
</feature>
<feature type="transmembrane region" description="Helical" evidence="1">
    <location>
        <begin position="36"/>
        <end position="58"/>
    </location>
</feature>
<evidence type="ECO:0000313" key="3">
    <source>
        <dbReference type="EMBL" id="AKA71139.1"/>
    </source>
</evidence>
<dbReference type="KEGG" id="csq:CSCA_4014"/>
<name>A0A0E3K2U8_CLOSL</name>
<evidence type="ECO:0000313" key="4">
    <source>
        <dbReference type="Proteomes" id="UP000033115"/>
    </source>
</evidence>
<gene>
    <name evidence="3" type="ORF">CSCA_4014</name>
</gene>
<dbReference type="InterPro" id="IPR011642">
    <property type="entry name" value="Gate_dom"/>
</dbReference>
<dbReference type="RefSeq" id="WP_029161185.1">
    <property type="nucleotide sequence ID" value="NZ_CP009933.1"/>
</dbReference>
<sequence>MINYIWFFILSFGIILGIFTGRGADISKVIVSSTESTVKLTISLLGIMCLWCGVMKIAEKSGLTDKLAKVLRPILKLIFKEASKDEKAMGAIVMNLTANMMGLSNAATPFGIKAMKELDRLNKKNSSASNDMALFLVINAACIQFLPTTVISMRAAVGSQNPGETILPGIIATGTAALFGIVFCKILQKYF</sequence>
<reference evidence="3 4" key="1">
    <citation type="journal article" date="2015" name="J. Biotechnol.">
        <title>Complete genome sequence of a malodorant-producing acetogen, Clostridium scatologenes ATCC 25775(T).</title>
        <authorList>
            <person name="Zhu Z."/>
            <person name="Guo T."/>
            <person name="Zheng H."/>
            <person name="Song T."/>
            <person name="Ouyang P."/>
            <person name="Xie J."/>
        </authorList>
    </citation>
    <scope>NUCLEOTIDE SEQUENCE [LARGE SCALE GENOMIC DNA]</scope>
    <source>
        <strain evidence="3 4">ATCC 25775</strain>
    </source>
</reference>
<evidence type="ECO:0000259" key="2">
    <source>
        <dbReference type="Pfam" id="PF07670"/>
    </source>
</evidence>
<dbReference type="EMBL" id="CP009933">
    <property type="protein sequence ID" value="AKA71139.1"/>
    <property type="molecule type" value="Genomic_DNA"/>
</dbReference>
<feature type="transmembrane region" description="Helical" evidence="1">
    <location>
        <begin position="88"/>
        <end position="112"/>
    </location>
</feature>
<keyword evidence="1" id="KW-1133">Transmembrane helix</keyword>
<accession>A0A0E3K2U8</accession>
<proteinExistence type="predicted"/>
<keyword evidence="1" id="KW-0472">Membrane</keyword>
<dbReference type="Pfam" id="PF07670">
    <property type="entry name" value="Gate"/>
    <property type="match status" value="1"/>
</dbReference>
<keyword evidence="4" id="KW-1185">Reference proteome</keyword>
<dbReference type="AlphaFoldDB" id="A0A0E3K2U8"/>
<organism evidence="3 4">
    <name type="scientific">Clostridium scatologenes</name>
    <dbReference type="NCBI Taxonomy" id="1548"/>
    <lineage>
        <taxon>Bacteria</taxon>
        <taxon>Bacillati</taxon>
        <taxon>Bacillota</taxon>
        <taxon>Clostridia</taxon>
        <taxon>Eubacteriales</taxon>
        <taxon>Clostridiaceae</taxon>
        <taxon>Clostridium</taxon>
    </lineage>
</organism>
<keyword evidence="1" id="KW-0812">Transmembrane</keyword>
<dbReference type="STRING" id="1548.CSCA_4014"/>
<feature type="domain" description="Nucleoside transporter/FeoB GTPase Gate" evidence="2">
    <location>
        <begin position="42"/>
        <end position="154"/>
    </location>
</feature>
<dbReference type="HOGENOM" id="CLU_089992_1_0_9"/>
<dbReference type="Proteomes" id="UP000033115">
    <property type="component" value="Chromosome"/>
</dbReference>
<feature type="transmembrane region" description="Helical" evidence="1">
    <location>
        <begin position="6"/>
        <end position="24"/>
    </location>
</feature>
<evidence type="ECO:0000256" key="1">
    <source>
        <dbReference type="SAM" id="Phobius"/>
    </source>
</evidence>
<feature type="transmembrane region" description="Helical" evidence="1">
    <location>
        <begin position="165"/>
        <end position="187"/>
    </location>
</feature>